<feature type="domain" description="Cyclic nucleotide-binding" evidence="4">
    <location>
        <begin position="15"/>
        <end position="113"/>
    </location>
</feature>
<keyword evidence="7" id="KW-1185">Reference proteome</keyword>
<proteinExistence type="predicted"/>
<dbReference type="InterPro" id="IPR036390">
    <property type="entry name" value="WH_DNA-bd_sf"/>
</dbReference>
<dbReference type="PANTHER" id="PTHR24567:SF58">
    <property type="entry name" value="CYCLIC AMP-BINDING REGULATORY PROTEIN"/>
    <property type="match status" value="1"/>
</dbReference>
<dbReference type="InterPro" id="IPR000595">
    <property type="entry name" value="cNMP-bd_dom"/>
</dbReference>
<feature type="domain" description="HTH crp-type" evidence="5">
    <location>
        <begin position="152"/>
        <end position="220"/>
    </location>
</feature>
<evidence type="ECO:0000256" key="3">
    <source>
        <dbReference type="ARBA" id="ARBA00023163"/>
    </source>
</evidence>
<dbReference type="PANTHER" id="PTHR24567">
    <property type="entry name" value="CRP FAMILY TRANSCRIPTIONAL REGULATORY PROTEIN"/>
    <property type="match status" value="1"/>
</dbReference>
<dbReference type="Proteomes" id="UP000664218">
    <property type="component" value="Unassembled WGS sequence"/>
</dbReference>
<dbReference type="InterPro" id="IPR014710">
    <property type="entry name" value="RmlC-like_jellyroll"/>
</dbReference>
<dbReference type="RefSeq" id="WP_207598146.1">
    <property type="nucleotide sequence ID" value="NZ_JAFNJU010000001.1"/>
</dbReference>
<comment type="caution">
    <text evidence="6">The sequence shown here is derived from an EMBL/GenBank/DDBJ whole genome shotgun (WGS) entry which is preliminary data.</text>
</comment>
<dbReference type="Pfam" id="PF00027">
    <property type="entry name" value="cNMP_binding"/>
    <property type="match status" value="1"/>
</dbReference>
<gene>
    <name evidence="6" type="ORF">J3A84_01080</name>
</gene>
<dbReference type="GO" id="GO:0005829">
    <property type="term" value="C:cytosol"/>
    <property type="evidence" value="ECO:0007669"/>
    <property type="project" value="TreeGrafter"/>
</dbReference>
<dbReference type="SUPFAM" id="SSF46785">
    <property type="entry name" value="Winged helix' DNA-binding domain"/>
    <property type="match status" value="1"/>
</dbReference>
<dbReference type="Gene3D" id="2.60.120.10">
    <property type="entry name" value="Jelly Rolls"/>
    <property type="match status" value="1"/>
</dbReference>
<dbReference type="GO" id="GO:0003700">
    <property type="term" value="F:DNA-binding transcription factor activity"/>
    <property type="evidence" value="ECO:0007669"/>
    <property type="project" value="TreeGrafter"/>
</dbReference>
<dbReference type="AlphaFoldDB" id="A0A939HA97"/>
<sequence>MKLNDYMEDLAQLPLFEDFRRDDLRNHLMERGTALHRYLKNEMIYLQGQTASKMDIVLSGKVSVQRLDENGNVLRIEDFRKGSLIGANLIFSTFSTYPMTVVSEEETVLLSLDAPLILKLCTLNRDFMVQFLKAVSDRTLVLTNKIEEISPGTLRKKLLDYLTYEQKFQKSSCIVLDGTKKQLAERLGVQRTSLSRELQKMKKDGLIDYDRNTIRIKNLIE</sequence>
<evidence type="ECO:0000313" key="6">
    <source>
        <dbReference type="EMBL" id="MBO1263633.1"/>
    </source>
</evidence>
<keyword evidence="2" id="KW-0238">DNA-binding</keyword>
<dbReference type="GO" id="GO:0003677">
    <property type="term" value="F:DNA binding"/>
    <property type="evidence" value="ECO:0007669"/>
    <property type="project" value="UniProtKB-KW"/>
</dbReference>
<name>A0A939HA97_9CLOT</name>
<dbReference type="CDD" id="cd00038">
    <property type="entry name" value="CAP_ED"/>
    <property type="match status" value="1"/>
</dbReference>
<dbReference type="InterPro" id="IPR012318">
    <property type="entry name" value="HTH_CRP"/>
</dbReference>
<evidence type="ECO:0000313" key="7">
    <source>
        <dbReference type="Proteomes" id="UP000664218"/>
    </source>
</evidence>
<dbReference type="SMART" id="SM00100">
    <property type="entry name" value="cNMP"/>
    <property type="match status" value="1"/>
</dbReference>
<evidence type="ECO:0000256" key="1">
    <source>
        <dbReference type="ARBA" id="ARBA00023015"/>
    </source>
</evidence>
<reference evidence="6" key="1">
    <citation type="submission" date="2021-03" db="EMBL/GenBank/DDBJ databases">
        <title>Proteiniclasticum marinus sp. nov., isolated from tidal flat sediment.</title>
        <authorList>
            <person name="Namirimu T."/>
            <person name="Yang J.-A."/>
            <person name="Yang S.-H."/>
            <person name="Kim Y.-J."/>
            <person name="Kwon K.K."/>
        </authorList>
    </citation>
    <scope>NUCLEOTIDE SEQUENCE</scope>
    <source>
        <strain evidence="6">SCR006</strain>
    </source>
</reference>
<dbReference type="SUPFAM" id="SSF51206">
    <property type="entry name" value="cAMP-binding domain-like"/>
    <property type="match status" value="1"/>
</dbReference>
<accession>A0A939HA97</accession>
<evidence type="ECO:0000259" key="4">
    <source>
        <dbReference type="PROSITE" id="PS50042"/>
    </source>
</evidence>
<dbReference type="EMBL" id="JAFNJU010000001">
    <property type="protein sequence ID" value="MBO1263633.1"/>
    <property type="molecule type" value="Genomic_DNA"/>
</dbReference>
<evidence type="ECO:0000259" key="5">
    <source>
        <dbReference type="PROSITE" id="PS51063"/>
    </source>
</evidence>
<dbReference type="InterPro" id="IPR050397">
    <property type="entry name" value="Env_Response_Regulators"/>
</dbReference>
<dbReference type="PROSITE" id="PS50042">
    <property type="entry name" value="CNMP_BINDING_3"/>
    <property type="match status" value="1"/>
</dbReference>
<organism evidence="6 7">
    <name type="scientific">Proteiniclasticum aestuarii</name>
    <dbReference type="NCBI Taxonomy" id="2817862"/>
    <lineage>
        <taxon>Bacteria</taxon>
        <taxon>Bacillati</taxon>
        <taxon>Bacillota</taxon>
        <taxon>Clostridia</taxon>
        <taxon>Eubacteriales</taxon>
        <taxon>Clostridiaceae</taxon>
        <taxon>Proteiniclasticum</taxon>
    </lineage>
</organism>
<keyword evidence="3" id="KW-0804">Transcription</keyword>
<dbReference type="Pfam" id="PF13545">
    <property type="entry name" value="HTH_Crp_2"/>
    <property type="match status" value="1"/>
</dbReference>
<evidence type="ECO:0000256" key="2">
    <source>
        <dbReference type="ARBA" id="ARBA00023125"/>
    </source>
</evidence>
<dbReference type="InterPro" id="IPR018490">
    <property type="entry name" value="cNMP-bd_dom_sf"/>
</dbReference>
<keyword evidence="1" id="KW-0805">Transcription regulation</keyword>
<protein>
    <submittedName>
        <fullName evidence="6">Crp/Fnr family transcriptional regulator</fullName>
    </submittedName>
</protein>
<dbReference type="PROSITE" id="PS51063">
    <property type="entry name" value="HTH_CRP_2"/>
    <property type="match status" value="1"/>
</dbReference>